<feature type="region of interest" description="Disordered" evidence="1">
    <location>
        <begin position="1"/>
        <end position="22"/>
    </location>
</feature>
<proteinExistence type="predicted"/>
<name>A0A2Y8ZP20_9MICO</name>
<dbReference type="OrthoDB" id="3928741at2"/>
<dbReference type="InterPro" id="IPR029016">
    <property type="entry name" value="GAF-like_dom_sf"/>
</dbReference>
<evidence type="ECO:0000313" key="4">
    <source>
        <dbReference type="Proteomes" id="UP000250028"/>
    </source>
</evidence>
<sequence>MGGKLGAAVSGATGPRETSDLEVRSLTRRKVETVDQRQHRRLLAQAREAFLARAEPPAVRDIVLDSWKRSLSSGLDPEAAVDQPTLSEQDLIALQAAHPLGEFMPLIRQLLVEGASEAGMLVAVSDAAGRLLWVEGDRGLRSRAESMLFVPGATWSEQAVGTNAPGTALALDQAVQIRAAEHLARQVTRWSCSAAPIHDPETGAMLGVLDLTGDDDAANPQSLSMVRATVAAVEAQLRLARLSRWADLSTYAVPALSLQRHLQVLGARAGLLTEPHGVRRLSLRHSELLLLLSLAPDGLTTEEIAVALSDREIPAVTVRAELSRLRAVLGDETIASRPYRIAGPLTTDLAHLREVLTHGSVAEAAQAYRGPLLPTSESPAISELRDELHMQVRGAVLRSADPDVLLRFADTDFGRDDLELWEVARRRLPADSPRMVSVEARIHALSFGDF</sequence>
<dbReference type="AlphaFoldDB" id="A0A2Y8ZP20"/>
<reference evidence="4" key="1">
    <citation type="submission" date="2016-10" db="EMBL/GenBank/DDBJ databases">
        <authorList>
            <person name="Varghese N."/>
            <person name="Submissions S."/>
        </authorList>
    </citation>
    <scope>NUCLEOTIDE SEQUENCE [LARGE SCALE GENOMIC DNA]</scope>
    <source>
        <strain evidence="4">DSM 22951</strain>
    </source>
</reference>
<keyword evidence="4" id="KW-1185">Reference proteome</keyword>
<organism evidence="3 4">
    <name type="scientific">Branchiibius hedensis</name>
    <dbReference type="NCBI Taxonomy" id="672460"/>
    <lineage>
        <taxon>Bacteria</taxon>
        <taxon>Bacillati</taxon>
        <taxon>Actinomycetota</taxon>
        <taxon>Actinomycetes</taxon>
        <taxon>Micrococcales</taxon>
        <taxon>Dermacoccaceae</taxon>
        <taxon>Branchiibius</taxon>
    </lineage>
</organism>
<evidence type="ECO:0000259" key="2">
    <source>
        <dbReference type="Pfam" id="PF01590"/>
    </source>
</evidence>
<dbReference type="InterPro" id="IPR003018">
    <property type="entry name" value="GAF"/>
</dbReference>
<gene>
    <name evidence="3" type="ORF">SAMN04489750_1412</name>
</gene>
<dbReference type="Pfam" id="PF01590">
    <property type="entry name" value="GAF"/>
    <property type="match status" value="1"/>
</dbReference>
<dbReference type="Proteomes" id="UP000250028">
    <property type="component" value="Unassembled WGS sequence"/>
</dbReference>
<evidence type="ECO:0000256" key="1">
    <source>
        <dbReference type="SAM" id="MobiDB-lite"/>
    </source>
</evidence>
<protein>
    <recommendedName>
        <fullName evidence="2">GAF domain-containing protein</fullName>
    </recommendedName>
</protein>
<feature type="domain" description="GAF" evidence="2">
    <location>
        <begin position="142"/>
        <end position="236"/>
    </location>
</feature>
<accession>A0A2Y8ZP20</accession>
<dbReference type="EMBL" id="UESZ01000001">
    <property type="protein sequence ID" value="SSA34111.1"/>
    <property type="molecule type" value="Genomic_DNA"/>
</dbReference>
<dbReference type="Gene3D" id="3.30.450.40">
    <property type="match status" value="1"/>
</dbReference>
<evidence type="ECO:0000313" key="3">
    <source>
        <dbReference type="EMBL" id="SSA34111.1"/>
    </source>
</evidence>